<dbReference type="Proteomes" id="UP001172457">
    <property type="component" value="Chromosome 5"/>
</dbReference>
<reference evidence="1" key="1">
    <citation type="submission" date="2023-03" db="EMBL/GenBank/DDBJ databases">
        <title>Chromosome-scale reference genome and RAD-based genetic map of yellow starthistle (Centaurea solstitialis) reveal putative structural variation and QTLs associated with invader traits.</title>
        <authorList>
            <person name="Reatini B."/>
            <person name="Cang F.A."/>
            <person name="Jiang Q."/>
            <person name="Mckibben M.T.W."/>
            <person name="Barker M.S."/>
            <person name="Rieseberg L.H."/>
            <person name="Dlugosch K.M."/>
        </authorList>
    </citation>
    <scope>NUCLEOTIDE SEQUENCE</scope>
    <source>
        <strain evidence="1">CAN-66</strain>
        <tissue evidence="1">Leaf</tissue>
    </source>
</reference>
<name>A0AA38SXS2_9ASTR</name>
<evidence type="ECO:0008006" key="3">
    <source>
        <dbReference type="Google" id="ProtNLM"/>
    </source>
</evidence>
<comment type="caution">
    <text evidence="1">The sequence shown here is derived from an EMBL/GenBank/DDBJ whole genome shotgun (WGS) entry which is preliminary data.</text>
</comment>
<proteinExistence type="predicted"/>
<protein>
    <recommendedName>
        <fullName evidence="3">Reverse transcriptase domain-containing protein</fullName>
    </recommendedName>
</protein>
<accession>A0AA38SXS2</accession>
<evidence type="ECO:0000313" key="2">
    <source>
        <dbReference type="Proteomes" id="UP001172457"/>
    </source>
</evidence>
<evidence type="ECO:0000313" key="1">
    <source>
        <dbReference type="EMBL" id="KAJ9546798.1"/>
    </source>
</evidence>
<organism evidence="1 2">
    <name type="scientific">Centaurea solstitialis</name>
    <name type="common">yellow star-thistle</name>
    <dbReference type="NCBI Taxonomy" id="347529"/>
    <lineage>
        <taxon>Eukaryota</taxon>
        <taxon>Viridiplantae</taxon>
        <taxon>Streptophyta</taxon>
        <taxon>Embryophyta</taxon>
        <taxon>Tracheophyta</taxon>
        <taxon>Spermatophyta</taxon>
        <taxon>Magnoliopsida</taxon>
        <taxon>eudicotyledons</taxon>
        <taxon>Gunneridae</taxon>
        <taxon>Pentapetalae</taxon>
        <taxon>asterids</taxon>
        <taxon>campanulids</taxon>
        <taxon>Asterales</taxon>
        <taxon>Asteraceae</taxon>
        <taxon>Carduoideae</taxon>
        <taxon>Cardueae</taxon>
        <taxon>Centaureinae</taxon>
        <taxon>Centaurea</taxon>
    </lineage>
</organism>
<keyword evidence="2" id="KW-1185">Reference proteome</keyword>
<dbReference type="EMBL" id="JARYMX010000005">
    <property type="protein sequence ID" value="KAJ9546798.1"/>
    <property type="molecule type" value="Genomic_DNA"/>
</dbReference>
<sequence>MKQLLLDSLLNKLERERERATHREKDEDPAEKDTYLVERAVGTAVGAAVRWSNGGRSTEVHSPCQVLQFSRKSILSIPTISLPKKENSKYKGLQLSRIHNSPSPYFSNLPNKRIGIHFHFSGFISLYQTPRFHAYENAKIYKEKTKFWHDRRIVNRKFEKGQQGKLKSRWSGPFTIAEVGNYGTVDLINTHDGSIFRVNGHRVKHFLPEGMPKTIT</sequence>
<gene>
    <name evidence="1" type="ORF">OSB04_019341</name>
</gene>
<dbReference type="AlphaFoldDB" id="A0AA38SXS2"/>